<name>A0A353U9B7_9LACO</name>
<dbReference type="Gene3D" id="3.30.420.40">
    <property type="match status" value="2"/>
</dbReference>
<evidence type="ECO:0000256" key="7">
    <source>
        <dbReference type="SAM" id="MobiDB-lite"/>
    </source>
</evidence>
<keyword evidence="4 5" id="KW-0131">Cell cycle</keyword>
<sequence>MDNSNLLVGLDIGTTSVKAVVADSGKVIGSVAIPNKGMRHGKIVDIDQTASAISRALKEIAEKTNTTIYRVVTGIPVGMLQLKTTSDLINVGDNGQEIGNKDVKRVLQAAIESAVKDEREPIVFLPSSFLIDGKTDVDDPRKMIAHSLAVRGILLTAPASPLHNIKKAIERAGYQNNFFVPTPLAIASVALDESERTFGSIILDLGGGVTTATVIHDGQIKYANIDLEGGSDISNDISVVLSTSKKDSEQIKLDYGFADPKLASKKDQFAVNSVGSYGQKMVDEVYLSEIINARLMQIINRLGKGLAKHGALKLPGGVIITGGSSLLQGIDALVADRLGVKTRIYQPDQMGMRNPIYTAAYGIVNYAYRMSDIDFLVDSAIYGNEVLGQFEEPVQESSKISKRPVTASETETKEAYNRHKLPRSERSPENRQKNDNQNKSKGIKNFFKKFFD</sequence>
<dbReference type="Gene3D" id="3.30.1490.110">
    <property type="match status" value="1"/>
</dbReference>
<comment type="subunit">
    <text evidence="5">Self-interacts. Interacts with FtsZ.</text>
</comment>
<dbReference type="PIRSF" id="PIRSF003101">
    <property type="entry name" value="FtsA"/>
    <property type="match status" value="1"/>
</dbReference>
<evidence type="ECO:0000256" key="4">
    <source>
        <dbReference type="ARBA" id="ARBA00023306"/>
    </source>
</evidence>
<gene>
    <name evidence="5 9" type="primary">ftsA</name>
    <name evidence="9" type="ORF">LA749_05190</name>
</gene>
<evidence type="ECO:0000256" key="1">
    <source>
        <dbReference type="ARBA" id="ARBA00022475"/>
    </source>
</evidence>
<evidence type="ECO:0000256" key="5">
    <source>
        <dbReference type="HAMAP-Rule" id="MF_02033"/>
    </source>
</evidence>
<evidence type="ECO:0000256" key="3">
    <source>
        <dbReference type="ARBA" id="ARBA00023136"/>
    </source>
</evidence>
<evidence type="ECO:0000313" key="10">
    <source>
        <dbReference type="Proteomes" id="UP000325393"/>
    </source>
</evidence>
<keyword evidence="1 5" id="KW-1003">Cell membrane</keyword>
<dbReference type="GeneID" id="78212379"/>
<reference evidence="9 10" key="1">
    <citation type="submission" date="2019-09" db="EMBL/GenBank/DDBJ databases">
        <title>Genome sequencing of Lactobacillus acetotolerans.</title>
        <authorList>
            <person name="Kim K."/>
        </authorList>
    </citation>
    <scope>NUCLEOTIDE SEQUENCE [LARGE SCALE GENOMIC DNA]</scope>
    <source>
        <strain evidence="9 10">LA749</strain>
    </source>
</reference>
<comment type="function">
    <text evidence="5 6">Cell division protein that is involved in the assembly of the Z ring. May serve as a membrane anchor for the Z ring.</text>
</comment>
<evidence type="ECO:0000256" key="6">
    <source>
        <dbReference type="PIRNR" id="PIRNR003101"/>
    </source>
</evidence>
<protein>
    <recommendedName>
        <fullName evidence="5 6">Cell division protein FtsA</fullName>
    </recommendedName>
</protein>
<evidence type="ECO:0000259" key="8">
    <source>
        <dbReference type="SMART" id="SM00842"/>
    </source>
</evidence>
<dbReference type="InterPro" id="IPR003494">
    <property type="entry name" value="SHS2_FtsA"/>
</dbReference>
<dbReference type="EMBL" id="CP044496">
    <property type="protein sequence ID" value="QFG51421.1"/>
    <property type="molecule type" value="Genomic_DNA"/>
</dbReference>
<dbReference type="GO" id="GO:0009898">
    <property type="term" value="C:cytoplasmic side of plasma membrane"/>
    <property type="evidence" value="ECO:0007669"/>
    <property type="project" value="UniProtKB-UniRule"/>
</dbReference>
<dbReference type="SMART" id="SM00842">
    <property type="entry name" value="FtsA"/>
    <property type="match status" value="1"/>
</dbReference>
<dbReference type="InterPro" id="IPR050696">
    <property type="entry name" value="FtsA/MreB"/>
</dbReference>
<dbReference type="Pfam" id="PF14450">
    <property type="entry name" value="FtsA"/>
    <property type="match status" value="1"/>
</dbReference>
<dbReference type="PANTHER" id="PTHR32432">
    <property type="entry name" value="CELL DIVISION PROTEIN FTSA-RELATED"/>
    <property type="match status" value="1"/>
</dbReference>
<organism evidence="9 10">
    <name type="scientific">Lactobacillus acetotolerans</name>
    <dbReference type="NCBI Taxonomy" id="1600"/>
    <lineage>
        <taxon>Bacteria</taxon>
        <taxon>Bacillati</taxon>
        <taxon>Bacillota</taxon>
        <taxon>Bacilli</taxon>
        <taxon>Lactobacillales</taxon>
        <taxon>Lactobacillaceae</taxon>
        <taxon>Lactobacillus</taxon>
    </lineage>
</organism>
<evidence type="ECO:0000256" key="2">
    <source>
        <dbReference type="ARBA" id="ARBA00022618"/>
    </source>
</evidence>
<dbReference type="GO" id="GO:0043093">
    <property type="term" value="P:FtsZ-dependent cytokinesis"/>
    <property type="evidence" value="ECO:0007669"/>
    <property type="project" value="UniProtKB-UniRule"/>
</dbReference>
<dbReference type="PANTHER" id="PTHR32432:SF4">
    <property type="entry name" value="CELL DIVISION PROTEIN FTSA"/>
    <property type="match status" value="1"/>
</dbReference>
<keyword evidence="2 5" id="KW-0132">Cell division</keyword>
<dbReference type="Proteomes" id="UP000325393">
    <property type="component" value="Chromosome"/>
</dbReference>
<keyword evidence="3 5" id="KW-0472">Membrane</keyword>
<feature type="region of interest" description="Disordered" evidence="7">
    <location>
        <begin position="397"/>
        <end position="452"/>
    </location>
</feature>
<accession>A0A353U9B7</accession>
<dbReference type="Pfam" id="PF02491">
    <property type="entry name" value="SHS2_FTSA"/>
    <property type="match status" value="1"/>
</dbReference>
<evidence type="ECO:0000313" key="9">
    <source>
        <dbReference type="EMBL" id="QFG51421.1"/>
    </source>
</evidence>
<dbReference type="HAMAP" id="MF_02033">
    <property type="entry name" value="FtsA"/>
    <property type="match status" value="1"/>
</dbReference>
<dbReference type="InterPro" id="IPR043129">
    <property type="entry name" value="ATPase_NBD"/>
</dbReference>
<dbReference type="GO" id="GO:0032153">
    <property type="term" value="C:cell division site"/>
    <property type="evidence" value="ECO:0007669"/>
    <property type="project" value="UniProtKB-UniRule"/>
</dbReference>
<comment type="subcellular location">
    <subcellularLocation>
        <location evidence="5">Cell membrane</location>
        <topology evidence="5">Peripheral membrane protein</topology>
        <orientation evidence="5">Cytoplasmic side</orientation>
    </subcellularLocation>
    <text evidence="5">Localizes to the Z ring in an FtsZ-dependent manner. Targeted to the membrane through a conserved C-terminal amphipathic helix.</text>
</comment>
<dbReference type="SUPFAM" id="SSF53067">
    <property type="entry name" value="Actin-like ATPase domain"/>
    <property type="match status" value="2"/>
</dbReference>
<dbReference type="RefSeq" id="WP_056969568.1">
    <property type="nucleotide sequence ID" value="NZ_CALFMW010000024.1"/>
</dbReference>
<dbReference type="AlphaFoldDB" id="A0A353U9B7"/>
<feature type="domain" description="SHS2" evidence="8">
    <location>
        <begin position="7"/>
        <end position="190"/>
    </location>
</feature>
<dbReference type="InterPro" id="IPR020823">
    <property type="entry name" value="Cell_div_FtsA"/>
</dbReference>
<feature type="compositionally biased region" description="Basic and acidic residues" evidence="7">
    <location>
        <begin position="410"/>
        <end position="438"/>
    </location>
</feature>
<proteinExistence type="inferred from homology"/>
<comment type="similarity">
    <text evidence="5 6">Belongs to the FtsA/MreB family.</text>
</comment>
<dbReference type="NCBIfam" id="TIGR01174">
    <property type="entry name" value="ftsA"/>
    <property type="match status" value="1"/>
</dbReference>